<dbReference type="AlphaFoldDB" id="A0AA35XX26"/>
<dbReference type="EC" id="1.6.5.-" evidence="6"/>
<keyword evidence="2 6" id="KW-0288">FMN</keyword>
<dbReference type="PANTHER" id="PTHR43741:SF4">
    <property type="entry name" value="FMN-DEPENDENT NADH:QUINONE OXIDOREDUCTASE"/>
    <property type="match status" value="1"/>
</dbReference>
<name>A0AA35XX26_9PROT</name>
<feature type="domain" description="Flavodoxin-like fold" evidence="7">
    <location>
        <begin position="1"/>
        <end position="198"/>
    </location>
</feature>
<comment type="cofactor">
    <cofactor evidence="6">
        <name>FMN</name>
        <dbReference type="ChEBI" id="CHEBI:58210"/>
    </cofactor>
    <text evidence="6">Binds 1 FMN per subunit.</text>
</comment>
<keyword evidence="1 6" id="KW-0285">Flavoprotein</keyword>
<dbReference type="EMBL" id="CATKSH010000003">
    <property type="protein sequence ID" value="CAI9119840.1"/>
    <property type="molecule type" value="Genomic_DNA"/>
</dbReference>
<protein>
    <recommendedName>
        <fullName evidence="6">FMN dependent NADH:quinone oxidoreductase</fullName>
        <ecNumber evidence="6">1.6.5.-</ecNumber>
    </recommendedName>
    <alternativeName>
        <fullName evidence="6">Azo-dye reductase</fullName>
    </alternativeName>
    <alternativeName>
        <fullName evidence="6">FMN-dependent NADH-azo compound oxidoreductase</fullName>
    </alternativeName>
    <alternativeName>
        <fullName evidence="6">FMN-dependent NADH-azoreductase</fullName>
        <ecNumber evidence="6">1.7.1.17</ecNumber>
    </alternativeName>
</protein>
<evidence type="ECO:0000256" key="4">
    <source>
        <dbReference type="ARBA" id="ARBA00023027"/>
    </source>
</evidence>
<reference evidence="8" key="1">
    <citation type="submission" date="2023-03" db="EMBL/GenBank/DDBJ databases">
        <authorList>
            <person name="Cleenwerck I."/>
        </authorList>
    </citation>
    <scope>NUCLEOTIDE SEQUENCE</scope>
    <source>
        <strain evidence="8">LMG 32879</strain>
    </source>
</reference>
<evidence type="ECO:0000259" key="7">
    <source>
        <dbReference type="Pfam" id="PF02525"/>
    </source>
</evidence>
<dbReference type="PANTHER" id="PTHR43741">
    <property type="entry name" value="FMN-DEPENDENT NADH-AZOREDUCTASE 1"/>
    <property type="match status" value="1"/>
</dbReference>
<comment type="caution">
    <text evidence="6">Lacks conserved residue(s) required for the propagation of feature annotation.</text>
</comment>
<organism evidence="8 9">
    <name type="scientific">Brytella acorum</name>
    <dbReference type="NCBI Taxonomy" id="2959299"/>
    <lineage>
        <taxon>Bacteria</taxon>
        <taxon>Pseudomonadati</taxon>
        <taxon>Pseudomonadota</taxon>
        <taxon>Alphaproteobacteria</taxon>
        <taxon>Acetobacterales</taxon>
        <taxon>Acetobacteraceae</taxon>
        <taxon>Brytella</taxon>
    </lineage>
</organism>
<comment type="subunit">
    <text evidence="6">Homodimer.</text>
</comment>
<comment type="caution">
    <text evidence="8">The sequence shown here is derived from an EMBL/GenBank/DDBJ whole genome shotgun (WGS) entry which is preliminary data.</text>
</comment>
<dbReference type="SUPFAM" id="SSF52218">
    <property type="entry name" value="Flavoproteins"/>
    <property type="match status" value="1"/>
</dbReference>
<dbReference type="EC" id="1.7.1.17" evidence="6"/>
<comment type="function">
    <text evidence="6">Also exhibits azoreductase activity. Catalyzes the reductive cleavage of the azo bond in aromatic azo compounds to the corresponding amines.</text>
</comment>
<evidence type="ECO:0000313" key="8">
    <source>
        <dbReference type="EMBL" id="CAI9119840.1"/>
    </source>
</evidence>
<dbReference type="InterPro" id="IPR023048">
    <property type="entry name" value="NADH:quinone_OxRdtase_FMN_depd"/>
</dbReference>
<dbReference type="Pfam" id="PF02525">
    <property type="entry name" value="Flavodoxin_2"/>
    <property type="match status" value="1"/>
</dbReference>
<evidence type="ECO:0000256" key="3">
    <source>
        <dbReference type="ARBA" id="ARBA00023002"/>
    </source>
</evidence>
<keyword evidence="4 6" id="KW-0520">NAD</keyword>
<dbReference type="InterPro" id="IPR003680">
    <property type="entry name" value="Flavodoxin_fold"/>
</dbReference>
<evidence type="ECO:0000313" key="9">
    <source>
        <dbReference type="Proteomes" id="UP001176960"/>
    </source>
</evidence>
<dbReference type="Proteomes" id="UP001176960">
    <property type="component" value="Unassembled WGS sequence"/>
</dbReference>
<dbReference type="GO" id="GO:0009055">
    <property type="term" value="F:electron transfer activity"/>
    <property type="evidence" value="ECO:0007669"/>
    <property type="project" value="UniProtKB-UniRule"/>
</dbReference>
<evidence type="ECO:0000256" key="5">
    <source>
        <dbReference type="ARBA" id="ARBA00048542"/>
    </source>
</evidence>
<dbReference type="RefSeq" id="WP_289840917.1">
    <property type="nucleotide sequence ID" value="NZ_CATKSH010000003.1"/>
</dbReference>
<comment type="catalytic activity">
    <reaction evidence="6">
        <text>2 a quinone + NADH + H(+) = 2 a 1,4-benzosemiquinone + NAD(+)</text>
        <dbReference type="Rhea" id="RHEA:65952"/>
        <dbReference type="ChEBI" id="CHEBI:15378"/>
        <dbReference type="ChEBI" id="CHEBI:57540"/>
        <dbReference type="ChEBI" id="CHEBI:57945"/>
        <dbReference type="ChEBI" id="CHEBI:132124"/>
        <dbReference type="ChEBI" id="CHEBI:134225"/>
    </reaction>
</comment>
<evidence type="ECO:0000256" key="6">
    <source>
        <dbReference type="HAMAP-Rule" id="MF_01216"/>
    </source>
</evidence>
<evidence type="ECO:0000256" key="1">
    <source>
        <dbReference type="ARBA" id="ARBA00022630"/>
    </source>
</evidence>
<dbReference type="InterPro" id="IPR029039">
    <property type="entry name" value="Flavoprotein-like_sf"/>
</dbReference>
<dbReference type="Gene3D" id="3.40.50.360">
    <property type="match status" value="1"/>
</dbReference>
<comment type="similarity">
    <text evidence="6">Belongs to the azoreductase type 1 family.</text>
</comment>
<dbReference type="InterPro" id="IPR050104">
    <property type="entry name" value="FMN-dep_NADH:Q_OxRdtase_AzoR1"/>
</dbReference>
<keyword evidence="9" id="KW-1185">Reference proteome</keyword>
<evidence type="ECO:0000256" key="2">
    <source>
        <dbReference type="ARBA" id="ARBA00022643"/>
    </source>
</evidence>
<dbReference type="GO" id="GO:0016655">
    <property type="term" value="F:oxidoreductase activity, acting on NAD(P)H, quinone or similar compound as acceptor"/>
    <property type="evidence" value="ECO:0007669"/>
    <property type="project" value="InterPro"/>
</dbReference>
<gene>
    <name evidence="6" type="primary">azoR</name>
    <name evidence="8" type="ORF">LMG32879_000666</name>
</gene>
<dbReference type="GO" id="GO:0010181">
    <property type="term" value="F:FMN binding"/>
    <property type="evidence" value="ECO:0007669"/>
    <property type="project" value="UniProtKB-UniRule"/>
</dbReference>
<feature type="binding site" evidence="6">
    <location>
        <begin position="15"/>
        <end position="17"/>
    </location>
    <ligand>
        <name>FMN</name>
        <dbReference type="ChEBI" id="CHEBI:58210"/>
    </ligand>
</feature>
<feature type="binding site" evidence="6">
    <location>
        <begin position="93"/>
        <end position="96"/>
    </location>
    <ligand>
        <name>FMN</name>
        <dbReference type="ChEBI" id="CHEBI:58210"/>
    </ligand>
</feature>
<proteinExistence type="inferred from homology"/>
<accession>A0AA35XX26</accession>
<dbReference type="GO" id="GO:0016652">
    <property type="term" value="F:oxidoreductase activity, acting on NAD(P)H as acceptor"/>
    <property type="evidence" value="ECO:0007669"/>
    <property type="project" value="UniProtKB-UniRule"/>
</dbReference>
<keyword evidence="3 6" id="KW-0560">Oxidoreductase</keyword>
<comment type="catalytic activity">
    <reaction evidence="5">
        <text>N,N-dimethyl-1,4-phenylenediamine + anthranilate + 2 NAD(+) = 2-(4-dimethylaminophenyl)diazenylbenzoate + 2 NADH + 2 H(+)</text>
        <dbReference type="Rhea" id="RHEA:55872"/>
        <dbReference type="ChEBI" id="CHEBI:15378"/>
        <dbReference type="ChEBI" id="CHEBI:15783"/>
        <dbReference type="ChEBI" id="CHEBI:16567"/>
        <dbReference type="ChEBI" id="CHEBI:57540"/>
        <dbReference type="ChEBI" id="CHEBI:57945"/>
        <dbReference type="ChEBI" id="CHEBI:71579"/>
        <dbReference type="EC" id="1.7.1.17"/>
    </reaction>
    <physiologicalReaction direction="right-to-left" evidence="5">
        <dbReference type="Rhea" id="RHEA:55874"/>
    </physiologicalReaction>
</comment>
<comment type="function">
    <text evidence="6">Quinone reductase that provides resistance to thiol-specific stress caused by electrophilic quinones.</text>
</comment>
<dbReference type="HAMAP" id="MF_01216">
    <property type="entry name" value="Azoreductase_type1"/>
    <property type="match status" value="1"/>
</dbReference>
<sequence length="199" mass="21238">MKLLHIDSSILGDNSVSRALSADVVAHLENKAETEITYHDLAARPIPHLTGRYLAGKSPDVQHDPALQEDLHLGGKALEEFLAADTVVIGVAMYNFTIPSQLKAWIDRIVVAGKTFHYTENGPVGLAGDKHVILALARGGIYSPGTPGAAIEHQESYLRAIFGFIGITRITSILAEGVALGAEAREKSIAVAREAIAKL</sequence>
<feature type="binding site" evidence="6">
    <location>
        <position position="9"/>
    </location>
    <ligand>
        <name>FMN</name>
        <dbReference type="ChEBI" id="CHEBI:58210"/>
    </ligand>
</feature>